<keyword evidence="2 3" id="KW-0378">Hydrolase</keyword>
<dbReference type="PANTHER" id="PTHR31793">
    <property type="entry name" value="4-HYDROXYBENZOYL-COA THIOESTERASE FAMILY MEMBER"/>
    <property type="match status" value="1"/>
</dbReference>
<organism evidence="3 4">
    <name type="scientific">Phreatobacter oligotrophus</name>
    <dbReference type="NCBI Taxonomy" id="1122261"/>
    <lineage>
        <taxon>Bacteria</taxon>
        <taxon>Pseudomonadati</taxon>
        <taxon>Pseudomonadota</taxon>
        <taxon>Alphaproteobacteria</taxon>
        <taxon>Hyphomicrobiales</taxon>
        <taxon>Phreatobacteraceae</taxon>
        <taxon>Phreatobacter</taxon>
    </lineage>
</organism>
<dbReference type="AlphaFoldDB" id="A0A2T4Z5Y7"/>
<evidence type="ECO:0000313" key="4">
    <source>
        <dbReference type="Proteomes" id="UP000241808"/>
    </source>
</evidence>
<dbReference type="InterPro" id="IPR050563">
    <property type="entry name" value="4-hydroxybenzoyl-CoA_TE"/>
</dbReference>
<dbReference type="RefSeq" id="WP_170118217.1">
    <property type="nucleotide sequence ID" value="NZ_JAIESU010000015.1"/>
</dbReference>
<dbReference type="InterPro" id="IPR029069">
    <property type="entry name" value="HotDog_dom_sf"/>
</dbReference>
<gene>
    <name evidence="3" type="ORF">C8P69_104352</name>
</gene>
<reference evidence="3 4" key="1">
    <citation type="submission" date="2018-04" db="EMBL/GenBank/DDBJ databases">
        <title>Genomic Encyclopedia of Archaeal and Bacterial Type Strains, Phase II (KMG-II): from individual species to whole genera.</title>
        <authorList>
            <person name="Goeker M."/>
        </authorList>
    </citation>
    <scope>NUCLEOTIDE SEQUENCE [LARGE SCALE GENOMIC DNA]</scope>
    <source>
        <strain evidence="3 4">DSM 25521</strain>
    </source>
</reference>
<proteinExistence type="inferred from homology"/>
<dbReference type="Gene3D" id="3.10.129.10">
    <property type="entry name" value="Hotdog Thioesterase"/>
    <property type="match status" value="1"/>
</dbReference>
<comment type="similarity">
    <text evidence="1">Belongs to the 4-hydroxybenzoyl-CoA thioesterase family.</text>
</comment>
<dbReference type="SUPFAM" id="SSF54637">
    <property type="entry name" value="Thioesterase/thiol ester dehydrase-isomerase"/>
    <property type="match status" value="1"/>
</dbReference>
<evidence type="ECO:0000256" key="2">
    <source>
        <dbReference type="ARBA" id="ARBA00022801"/>
    </source>
</evidence>
<dbReference type="Proteomes" id="UP000241808">
    <property type="component" value="Unassembled WGS sequence"/>
</dbReference>
<comment type="caution">
    <text evidence="3">The sequence shown here is derived from an EMBL/GenBank/DDBJ whole genome shotgun (WGS) entry which is preliminary data.</text>
</comment>
<accession>A0A2T4Z5Y7</accession>
<evidence type="ECO:0000313" key="3">
    <source>
        <dbReference type="EMBL" id="PTM57301.1"/>
    </source>
</evidence>
<evidence type="ECO:0000256" key="1">
    <source>
        <dbReference type="ARBA" id="ARBA00005953"/>
    </source>
</evidence>
<dbReference type="Pfam" id="PF13279">
    <property type="entry name" value="4HBT_2"/>
    <property type="match status" value="1"/>
</dbReference>
<dbReference type="PANTHER" id="PTHR31793:SF27">
    <property type="entry name" value="NOVEL THIOESTERASE SUPERFAMILY DOMAIN AND SAPOSIN A-TYPE DOMAIN CONTAINING PROTEIN (0610012H03RIK)"/>
    <property type="match status" value="1"/>
</dbReference>
<dbReference type="GO" id="GO:0047617">
    <property type="term" value="F:fatty acyl-CoA hydrolase activity"/>
    <property type="evidence" value="ECO:0007669"/>
    <property type="project" value="TreeGrafter"/>
</dbReference>
<sequence>MRIPVDERAPLASYPFLTVHPVRYGDLDPNNHVNNAVIGTYLEIGRTEFFDREGIRLTAEGRGISLVHVEIEFHREILYPGSVQIVSGIRRVGASSLTFDQAVFVDGVRHVSGSSTTAQVDKTTGRSTPWNDVQRAKFARLMMP</sequence>
<protein>
    <submittedName>
        <fullName evidence="3">Acyl-CoA thioester hydrolase</fullName>
    </submittedName>
</protein>
<name>A0A2T4Z5Y7_9HYPH</name>
<keyword evidence="4" id="KW-1185">Reference proteome</keyword>
<dbReference type="CDD" id="cd00586">
    <property type="entry name" value="4HBT"/>
    <property type="match status" value="1"/>
</dbReference>
<dbReference type="EMBL" id="PZZL01000004">
    <property type="protein sequence ID" value="PTM57301.1"/>
    <property type="molecule type" value="Genomic_DNA"/>
</dbReference>